<feature type="transmembrane region" description="Helical" evidence="7">
    <location>
        <begin position="43"/>
        <end position="61"/>
    </location>
</feature>
<name>A0A561R7T5_9HYPH</name>
<dbReference type="PANTHER" id="PTHR40074:SF2">
    <property type="entry name" value="O-ACETYLTRANSFERASE WECH"/>
    <property type="match status" value="1"/>
</dbReference>
<dbReference type="RefSeq" id="WP_186458112.1">
    <property type="nucleotide sequence ID" value="NZ_VIWP01000001.1"/>
</dbReference>
<evidence type="ECO:0000256" key="5">
    <source>
        <dbReference type="ARBA" id="ARBA00022989"/>
    </source>
</evidence>
<feature type="transmembrane region" description="Helical" evidence="7">
    <location>
        <begin position="12"/>
        <end position="31"/>
    </location>
</feature>
<comment type="similarity">
    <text evidence="2">Belongs to the acyltransferase 3 family.</text>
</comment>
<dbReference type="InterPro" id="IPR002656">
    <property type="entry name" value="Acyl_transf_3_dom"/>
</dbReference>
<evidence type="ECO:0000256" key="2">
    <source>
        <dbReference type="ARBA" id="ARBA00007400"/>
    </source>
</evidence>
<feature type="transmembrane region" description="Helical" evidence="7">
    <location>
        <begin position="291"/>
        <end position="311"/>
    </location>
</feature>
<evidence type="ECO:0000256" key="3">
    <source>
        <dbReference type="ARBA" id="ARBA00022475"/>
    </source>
</evidence>
<dbReference type="PANTHER" id="PTHR40074">
    <property type="entry name" value="O-ACETYLTRANSFERASE WECH"/>
    <property type="match status" value="1"/>
</dbReference>
<evidence type="ECO:0000256" key="4">
    <source>
        <dbReference type="ARBA" id="ARBA00022692"/>
    </source>
</evidence>
<keyword evidence="3" id="KW-1003">Cell membrane</keyword>
<feature type="transmembrane region" description="Helical" evidence="7">
    <location>
        <begin position="266"/>
        <end position="285"/>
    </location>
</feature>
<organism evidence="9 10">
    <name type="scientific">Neorhizobium alkalisoli</name>
    <dbReference type="NCBI Taxonomy" id="528178"/>
    <lineage>
        <taxon>Bacteria</taxon>
        <taxon>Pseudomonadati</taxon>
        <taxon>Pseudomonadota</taxon>
        <taxon>Alphaproteobacteria</taxon>
        <taxon>Hyphomicrobiales</taxon>
        <taxon>Rhizobiaceae</taxon>
        <taxon>Rhizobium/Agrobacterium group</taxon>
        <taxon>Neorhizobium</taxon>
    </lineage>
</organism>
<gene>
    <name evidence="9" type="ORF">FHW37_101462</name>
</gene>
<dbReference type="AlphaFoldDB" id="A0A561R7T5"/>
<evidence type="ECO:0000256" key="1">
    <source>
        <dbReference type="ARBA" id="ARBA00004651"/>
    </source>
</evidence>
<feature type="transmembrane region" description="Helical" evidence="7">
    <location>
        <begin position="73"/>
        <end position="91"/>
    </location>
</feature>
<evidence type="ECO:0000259" key="8">
    <source>
        <dbReference type="Pfam" id="PF01757"/>
    </source>
</evidence>
<dbReference type="GO" id="GO:0009246">
    <property type="term" value="P:enterobacterial common antigen biosynthetic process"/>
    <property type="evidence" value="ECO:0007669"/>
    <property type="project" value="TreeGrafter"/>
</dbReference>
<protein>
    <submittedName>
        <fullName evidence="9">Surface polysaccharide O-acyltransferase-like enzyme</fullName>
    </submittedName>
</protein>
<keyword evidence="9" id="KW-0808">Transferase</keyword>
<proteinExistence type="inferred from homology"/>
<feature type="transmembrane region" description="Helical" evidence="7">
    <location>
        <begin position="171"/>
        <end position="194"/>
    </location>
</feature>
<evidence type="ECO:0000313" key="9">
    <source>
        <dbReference type="EMBL" id="TWF58658.1"/>
    </source>
</evidence>
<feature type="transmembrane region" description="Helical" evidence="7">
    <location>
        <begin position="118"/>
        <end position="139"/>
    </location>
</feature>
<feature type="transmembrane region" description="Helical" evidence="7">
    <location>
        <begin position="206"/>
        <end position="225"/>
    </location>
</feature>
<evidence type="ECO:0000313" key="10">
    <source>
        <dbReference type="Proteomes" id="UP000320653"/>
    </source>
</evidence>
<keyword evidence="10" id="KW-1185">Reference proteome</keyword>
<sequence length="322" mass="35265">MRSNQQIELARLLGFIVVVTVHGNALGMFSRGNEATGWVIDEAGRFAVPVFFLISGYFWKPAKTQLGPYLQKLFGKLILPFLFWAAVYIALDATQTLYPVPAQHSWRTYLTTPWTGSVAYHLWFLPALLVGSAIGLGLIKMIGPQKALWATLALYLLGALLGTYLRPLGIIIPLGVYRNGILFAPIFLVGGYILALRPELPGAKTFLLIAALGLLLQLLEGYFVFEAYPRGHDMSLGTLPLAFGIFGFFLQLNWTGGPLPGWGRDVFGAYLVHVLLLQTVVGHLAPSTSLPFTLGVIAIIIVLSLVISRLAKLNPYSRVVMP</sequence>
<accession>A0A561R7T5</accession>
<comment type="subcellular location">
    <subcellularLocation>
        <location evidence="1">Cell membrane</location>
        <topology evidence="1">Multi-pass membrane protein</topology>
    </subcellularLocation>
</comment>
<evidence type="ECO:0000256" key="7">
    <source>
        <dbReference type="SAM" id="Phobius"/>
    </source>
</evidence>
<dbReference type="GO" id="GO:0016413">
    <property type="term" value="F:O-acetyltransferase activity"/>
    <property type="evidence" value="ECO:0007669"/>
    <property type="project" value="TreeGrafter"/>
</dbReference>
<keyword evidence="5 7" id="KW-1133">Transmembrane helix</keyword>
<feature type="domain" description="Acyltransferase 3" evidence="8">
    <location>
        <begin position="5"/>
        <end position="308"/>
    </location>
</feature>
<keyword evidence="6 7" id="KW-0472">Membrane</keyword>
<dbReference type="Proteomes" id="UP000320653">
    <property type="component" value="Unassembled WGS sequence"/>
</dbReference>
<evidence type="ECO:0000256" key="6">
    <source>
        <dbReference type="ARBA" id="ARBA00023136"/>
    </source>
</evidence>
<feature type="transmembrane region" description="Helical" evidence="7">
    <location>
        <begin position="237"/>
        <end position="254"/>
    </location>
</feature>
<comment type="caution">
    <text evidence="9">The sequence shown here is derived from an EMBL/GenBank/DDBJ whole genome shotgun (WGS) entry which is preliminary data.</text>
</comment>
<dbReference type="GO" id="GO:0005886">
    <property type="term" value="C:plasma membrane"/>
    <property type="evidence" value="ECO:0007669"/>
    <property type="project" value="UniProtKB-SubCell"/>
</dbReference>
<keyword evidence="9" id="KW-0012">Acyltransferase</keyword>
<feature type="transmembrane region" description="Helical" evidence="7">
    <location>
        <begin position="146"/>
        <end position="165"/>
    </location>
</feature>
<dbReference type="EMBL" id="VIWP01000001">
    <property type="protein sequence ID" value="TWF58658.1"/>
    <property type="molecule type" value="Genomic_DNA"/>
</dbReference>
<keyword evidence="4 7" id="KW-0812">Transmembrane</keyword>
<dbReference type="Pfam" id="PF01757">
    <property type="entry name" value="Acyl_transf_3"/>
    <property type="match status" value="1"/>
</dbReference>
<reference evidence="9 10" key="1">
    <citation type="submission" date="2019-06" db="EMBL/GenBank/DDBJ databases">
        <title>Sorghum-associated microbial communities from plants grown in Nebraska, USA.</title>
        <authorList>
            <person name="Schachtman D."/>
        </authorList>
    </citation>
    <scope>NUCLEOTIDE SEQUENCE [LARGE SCALE GENOMIC DNA]</scope>
    <source>
        <strain evidence="9 10">1225</strain>
    </source>
</reference>